<protein>
    <recommendedName>
        <fullName evidence="4">Secreted protein</fullName>
    </recommendedName>
</protein>
<evidence type="ECO:0000313" key="2">
    <source>
        <dbReference type="EMBL" id="SMQ71281.1"/>
    </source>
</evidence>
<evidence type="ECO:0000313" key="3">
    <source>
        <dbReference type="Proteomes" id="UP000194464"/>
    </source>
</evidence>
<sequence>MTGATDLKLNQAAGVMTVVIAVAFIIFGIAIQNWAVVAVFVVFGIAGLAASTTAARKH</sequence>
<reference evidence="2 3" key="1">
    <citation type="submission" date="2017-04" db="EMBL/GenBank/DDBJ databases">
        <authorList>
            <person name="Varghese N."/>
            <person name="Submissions S."/>
        </authorList>
    </citation>
    <scope>NUCLEOTIDE SEQUENCE [LARGE SCALE GENOMIC DNA]</scope>
    <source>
        <strain evidence="2 3">VKM Ac-1784</strain>
    </source>
</reference>
<feature type="transmembrane region" description="Helical" evidence="1">
    <location>
        <begin position="12"/>
        <end position="31"/>
    </location>
</feature>
<evidence type="ECO:0000256" key="1">
    <source>
        <dbReference type="SAM" id="Phobius"/>
    </source>
</evidence>
<accession>A0ABY1REJ6</accession>
<keyword evidence="3" id="KW-1185">Reference proteome</keyword>
<gene>
    <name evidence="2" type="ORF">SAMN06295909_2523</name>
</gene>
<keyword evidence="1" id="KW-1133">Transmembrane helix</keyword>
<keyword evidence="1" id="KW-0472">Membrane</keyword>
<evidence type="ECO:0008006" key="4">
    <source>
        <dbReference type="Google" id="ProtNLM"/>
    </source>
</evidence>
<comment type="caution">
    <text evidence="2">The sequence shown here is derived from an EMBL/GenBank/DDBJ whole genome shotgun (WGS) entry which is preliminary data.</text>
</comment>
<name>A0ABY1REJ6_9MICO</name>
<dbReference type="Proteomes" id="UP000194464">
    <property type="component" value="Unassembled WGS sequence"/>
</dbReference>
<feature type="transmembrane region" description="Helical" evidence="1">
    <location>
        <begin position="37"/>
        <end position="55"/>
    </location>
</feature>
<dbReference type="EMBL" id="FXWJ01000003">
    <property type="protein sequence ID" value="SMQ71281.1"/>
    <property type="molecule type" value="Genomic_DNA"/>
</dbReference>
<proteinExistence type="predicted"/>
<organism evidence="2 3">
    <name type="scientific">Plantibacter elymi</name>
    <name type="common">nom. nud.</name>
    <dbReference type="NCBI Taxonomy" id="199708"/>
    <lineage>
        <taxon>Bacteria</taxon>
        <taxon>Bacillati</taxon>
        <taxon>Actinomycetota</taxon>
        <taxon>Actinomycetes</taxon>
        <taxon>Micrococcales</taxon>
        <taxon>Microbacteriaceae</taxon>
        <taxon>Plantibacter</taxon>
    </lineage>
</organism>
<keyword evidence="1" id="KW-0812">Transmembrane</keyword>
<dbReference type="RefSeq" id="WP_165767049.1">
    <property type="nucleotide sequence ID" value="NZ_FXWJ01000003.1"/>
</dbReference>